<comment type="catalytic activity">
    <reaction evidence="9">
        <text>L-threonyl-[protein] + ATP = O-phospho-L-threonyl-[protein] + ADP + H(+)</text>
        <dbReference type="Rhea" id="RHEA:46608"/>
        <dbReference type="Rhea" id="RHEA-COMP:11060"/>
        <dbReference type="Rhea" id="RHEA-COMP:11605"/>
        <dbReference type="ChEBI" id="CHEBI:15378"/>
        <dbReference type="ChEBI" id="CHEBI:30013"/>
        <dbReference type="ChEBI" id="CHEBI:30616"/>
        <dbReference type="ChEBI" id="CHEBI:61977"/>
        <dbReference type="ChEBI" id="CHEBI:456216"/>
        <dbReference type="EC" id="2.7.11.1"/>
    </reaction>
</comment>
<dbReference type="Proteomes" id="UP000774804">
    <property type="component" value="Unassembled WGS sequence"/>
</dbReference>
<evidence type="ECO:0000313" key="17">
    <source>
        <dbReference type="EMBL" id="KAG3229453.1"/>
    </source>
</evidence>
<dbReference type="Proteomes" id="UP000760860">
    <property type="component" value="Unassembled WGS sequence"/>
</dbReference>
<keyword evidence="12" id="KW-0812">Transmembrane</keyword>
<organism evidence="17 18">
    <name type="scientific">Phytophthora cactorum</name>
    <dbReference type="NCBI Taxonomy" id="29920"/>
    <lineage>
        <taxon>Eukaryota</taxon>
        <taxon>Sar</taxon>
        <taxon>Stramenopiles</taxon>
        <taxon>Oomycota</taxon>
        <taxon>Peronosporomycetes</taxon>
        <taxon>Peronosporales</taxon>
        <taxon>Peronosporaceae</taxon>
        <taxon>Phytophthora</taxon>
    </lineage>
</organism>
<dbReference type="AlphaFoldDB" id="A0A8T1IZ40"/>
<dbReference type="InterPro" id="IPR000719">
    <property type="entry name" value="Prot_kinase_dom"/>
</dbReference>
<comment type="catalytic activity">
    <reaction evidence="10">
        <text>L-seryl-[protein] + ATP = O-phospho-L-seryl-[protein] + ADP + H(+)</text>
        <dbReference type="Rhea" id="RHEA:17989"/>
        <dbReference type="Rhea" id="RHEA-COMP:9863"/>
        <dbReference type="Rhea" id="RHEA-COMP:11604"/>
        <dbReference type="ChEBI" id="CHEBI:15378"/>
        <dbReference type="ChEBI" id="CHEBI:29999"/>
        <dbReference type="ChEBI" id="CHEBI:30616"/>
        <dbReference type="ChEBI" id="CHEBI:83421"/>
        <dbReference type="ChEBI" id="CHEBI:456216"/>
        <dbReference type="EC" id="2.7.11.1"/>
    </reaction>
</comment>
<evidence type="ECO:0000256" key="9">
    <source>
        <dbReference type="ARBA" id="ARBA00047899"/>
    </source>
</evidence>
<feature type="compositionally biased region" description="Polar residues" evidence="11">
    <location>
        <begin position="392"/>
        <end position="409"/>
    </location>
</feature>
<evidence type="ECO:0000259" key="13">
    <source>
        <dbReference type="PROSITE" id="PS50011"/>
    </source>
</evidence>
<dbReference type="EMBL" id="RCMG01000006">
    <property type="protein sequence ID" value="KAG2868914.1"/>
    <property type="molecule type" value="Genomic_DNA"/>
</dbReference>
<feature type="transmembrane region" description="Helical" evidence="12">
    <location>
        <begin position="419"/>
        <end position="442"/>
    </location>
</feature>
<dbReference type="EMBL" id="RCMK01000002">
    <property type="protein sequence ID" value="KAG2955817.1"/>
    <property type="molecule type" value="Genomic_DNA"/>
</dbReference>
<dbReference type="InterPro" id="IPR032675">
    <property type="entry name" value="LRR_dom_sf"/>
</dbReference>
<evidence type="ECO:0000256" key="1">
    <source>
        <dbReference type="ARBA" id="ARBA00012513"/>
    </source>
</evidence>
<dbReference type="InterPro" id="IPR001245">
    <property type="entry name" value="Ser-Thr/Tyr_kinase_cat_dom"/>
</dbReference>
<dbReference type="SUPFAM" id="SSF52058">
    <property type="entry name" value="L domain-like"/>
    <property type="match status" value="1"/>
</dbReference>
<evidence type="ECO:0000256" key="11">
    <source>
        <dbReference type="SAM" id="MobiDB-lite"/>
    </source>
</evidence>
<keyword evidence="12" id="KW-1133">Transmembrane helix</keyword>
<protein>
    <recommendedName>
        <fullName evidence="1">non-specific serine/threonine protein kinase</fullName>
        <ecNumber evidence="1">2.7.11.1</ecNumber>
    </recommendedName>
</protein>
<dbReference type="InterPro" id="IPR003591">
    <property type="entry name" value="Leu-rich_rpt_typical-subtyp"/>
</dbReference>
<evidence type="ECO:0000256" key="3">
    <source>
        <dbReference type="ARBA" id="ARBA00022614"/>
    </source>
</evidence>
<dbReference type="Pfam" id="PF07714">
    <property type="entry name" value="PK_Tyr_Ser-Thr"/>
    <property type="match status" value="1"/>
</dbReference>
<dbReference type="PROSITE" id="PS50011">
    <property type="entry name" value="PROTEIN_KINASE_DOM"/>
    <property type="match status" value="1"/>
</dbReference>
<evidence type="ECO:0000256" key="6">
    <source>
        <dbReference type="ARBA" id="ARBA00022741"/>
    </source>
</evidence>
<proteinExistence type="predicted"/>
<keyword evidence="3" id="KW-0433">Leucine-rich repeat</keyword>
<evidence type="ECO:0000256" key="7">
    <source>
        <dbReference type="ARBA" id="ARBA00022777"/>
    </source>
</evidence>
<dbReference type="PANTHER" id="PTHR48005:SF13">
    <property type="entry name" value="SERINE_THREONINE-PROTEIN KINASE DDB_G0278509-RELATED"/>
    <property type="match status" value="1"/>
</dbReference>
<dbReference type="SUPFAM" id="SSF56112">
    <property type="entry name" value="Protein kinase-like (PK-like)"/>
    <property type="match status" value="1"/>
</dbReference>
<dbReference type="EMBL" id="RCMI01000001">
    <property type="protein sequence ID" value="KAG2944924.1"/>
    <property type="molecule type" value="Genomic_DNA"/>
</dbReference>
<dbReference type="EMBL" id="RCMV01000001">
    <property type="protein sequence ID" value="KAG3229453.1"/>
    <property type="molecule type" value="Genomic_DNA"/>
</dbReference>
<evidence type="ECO:0000256" key="4">
    <source>
        <dbReference type="ARBA" id="ARBA00022679"/>
    </source>
</evidence>
<evidence type="ECO:0000313" key="18">
    <source>
        <dbReference type="Proteomes" id="UP000760860"/>
    </source>
</evidence>
<keyword evidence="12" id="KW-0472">Membrane</keyword>
<dbReference type="Gene3D" id="3.80.10.10">
    <property type="entry name" value="Ribonuclease Inhibitor"/>
    <property type="match status" value="1"/>
</dbReference>
<evidence type="ECO:0000256" key="8">
    <source>
        <dbReference type="ARBA" id="ARBA00022840"/>
    </source>
</evidence>
<evidence type="ECO:0000256" key="2">
    <source>
        <dbReference type="ARBA" id="ARBA00022527"/>
    </source>
</evidence>
<keyword evidence="4" id="KW-0808">Transferase</keyword>
<dbReference type="PANTHER" id="PTHR48005">
    <property type="entry name" value="LEUCINE RICH REPEAT KINASE 2"/>
    <property type="match status" value="1"/>
</dbReference>
<keyword evidence="6" id="KW-0547">Nucleotide-binding</keyword>
<dbReference type="Proteomes" id="UP000736787">
    <property type="component" value="Unassembled WGS sequence"/>
</dbReference>
<dbReference type="Gene3D" id="1.10.510.10">
    <property type="entry name" value="Transferase(Phosphotransferase) domain 1"/>
    <property type="match status" value="1"/>
</dbReference>
<feature type="region of interest" description="Disordered" evidence="11">
    <location>
        <begin position="392"/>
        <end position="415"/>
    </location>
</feature>
<gene>
    <name evidence="14" type="ORF">PC113_g588</name>
    <name evidence="15" type="ORF">PC115_g70</name>
    <name evidence="16" type="ORF">PC117_g142</name>
    <name evidence="17" type="ORF">PC129_g72</name>
</gene>
<feature type="domain" description="Protein kinase" evidence="13">
    <location>
        <begin position="490"/>
        <end position="771"/>
    </location>
</feature>
<dbReference type="GO" id="GO:0004674">
    <property type="term" value="F:protein serine/threonine kinase activity"/>
    <property type="evidence" value="ECO:0007669"/>
    <property type="project" value="UniProtKB-KW"/>
</dbReference>
<dbReference type="VEuPathDB" id="FungiDB:PC110_g164"/>
<dbReference type="EC" id="2.7.11.1" evidence="1"/>
<dbReference type="InterPro" id="IPR011009">
    <property type="entry name" value="Kinase-like_dom_sf"/>
</dbReference>
<keyword evidence="8" id="KW-0067">ATP-binding</keyword>
<evidence type="ECO:0000313" key="15">
    <source>
        <dbReference type="EMBL" id="KAG2944924.1"/>
    </source>
</evidence>
<dbReference type="SMART" id="SM00369">
    <property type="entry name" value="LRR_TYP"/>
    <property type="match status" value="3"/>
</dbReference>
<dbReference type="InterPro" id="IPR051420">
    <property type="entry name" value="Ser_Thr_Kinases_DiverseReg"/>
</dbReference>
<keyword evidence="7" id="KW-0418">Kinase</keyword>
<dbReference type="GO" id="GO:0005524">
    <property type="term" value="F:ATP binding"/>
    <property type="evidence" value="ECO:0007669"/>
    <property type="project" value="UniProtKB-KW"/>
</dbReference>
<name>A0A8T1IZ40_9STRA</name>
<dbReference type="Proteomes" id="UP000735874">
    <property type="component" value="Unassembled WGS sequence"/>
</dbReference>
<evidence type="ECO:0000313" key="14">
    <source>
        <dbReference type="EMBL" id="KAG2868914.1"/>
    </source>
</evidence>
<evidence type="ECO:0000256" key="10">
    <source>
        <dbReference type="ARBA" id="ARBA00048679"/>
    </source>
</evidence>
<evidence type="ECO:0000256" key="5">
    <source>
        <dbReference type="ARBA" id="ARBA00022737"/>
    </source>
</evidence>
<reference evidence="17" key="1">
    <citation type="submission" date="2018-05" db="EMBL/GenBank/DDBJ databases">
        <title>Effector identification in a new, highly contiguous assembly of the strawberry crown rot pathogen Phytophthora cactorum.</title>
        <authorList>
            <person name="Armitage A.D."/>
            <person name="Nellist C.F."/>
            <person name="Bates H."/>
            <person name="Vickerstaff R.J."/>
            <person name="Harrison R.J."/>
        </authorList>
    </citation>
    <scope>NUCLEOTIDE SEQUENCE</scope>
    <source>
        <strain evidence="14">15-7</strain>
        <strain evidence="15">4032</strain>
        <strain evidence="16">4040</strain>
        <strain evidence="17">P421</strain>
    </source>
</reference>
<evidence type="ECO:0000256" key="12">
    <source>
        <dbReference type="SAM" id="Phobius"/>
    </source>
</evidence>
<keyword evidence="2" id="KW-0723">Serine/threonine-protein kinase</keyword>
<sequence>MREHSSAGGLQAAWRIAIHTQTTFPSATVAAATGTVVLVHFGSSILAPLRYQQSLVYPSMRVWWTLALELLSDAALAASSSGSSASTTSGTLNTLTTSCNGGCSNNGACVVVGQSSANSINCVNDTSCVTLSSGQSALCLDAFSSSATEWIFQPAESNDTAGVGPFERVGLLQLDDHVTDLTFRKADQGEEPLSGSLQLASMNIQPDATLDKVTFQNLSLSGLDSALPLNSVKRIYINNCSLSEIPTAAVAGDSVTVIDLAGNAITKVDTDFQEETFTNLTLLDLSSNALTEFDLVADNFPAMTTLYLHGNSLKAVPDVVFNLSTLQYLTLIDNPINASDLTAQQFAFLATLQMFTIDGLTNTSACPTTAAQSALNESFTFCVGNAEEASNNTVTEQPATTVPATTENDSSSSSSNKTWVILGACLGAVVLLVLIGLIWWCCRRRRNDQPKLMNSTIPSIAIGMGDMSDHPYMELGVPRSNASSQTTSDFELLASVADGYIGLTRLSYDDVFLHKMLRVSSRSELWLGEYKHEAVLVKKIKSNTASKALLRDFVTEIELMFELKHPRIAAFRGAMWDADGTELCAVVEYVEKGALRDCTVNSSIELSVPKQHAIARQISEAMVFLHKQNIVHGRLNAFNILLDKDYSAKLSLFSIFHYVKLSPLDNECKIFVAPEILRGEQPSERSDIYAFGVVLVEIDTGETPVMNARRLSMERSGREDALSPTAKKTGFRLSRLCSGVMKDVITACLEKDPARRPSMSEVVLAFKNGAMKL</sequence>
<accession>A0A8T1IZ40</accession>
<evidence type="ECO:0000313" key="16">
    <source>
        <dbReference type="EMBL" id="KAG2955817.1"/>
    </source>
</evidence>
<comment type="caution">
    <text evidence="17">The sequence shown here is derived from an EMBL/GenBank/DDBJ whole genome shotgun (WGS) entry which is preliminary data.</text>
</comment>
<keyword evidence="5" id="KW-0677">Repeat</keyword>